<organism evidence="1 2">
    <name type="scientific">Paenibacillus enshidis</name>
    <dbReference type="NCBI Taxonomy" id="1458439"/>
    <lineage>
        <taxon>Bacteria</taxon>
        <taxon>Bacillati</taxon>
        <taxon>Bacillota</taxon>
        <taxon>Bacilli</taxon>
        <taxon>Bacillales</taxon>
        <taxon>Paenibacillaceae</taxon>
        <taxon>Paenibacillus</taxon>
    </lineage>
</organism>
<dbReference type="EMBL" id="JBHHMI010000003">
    <property type="protein sequence ID" value="MFB5266301.1"/>
    <property type="molecule type" value="Genomic_DNA"/>
</dbReference>
<comment type="caution">
    <text evidence="1">The sequence shown here is derived from an EMBL/GenBank/DDBJ whole genome shotgun (WGS) entry which is preliminary data.</text>
</comment>
<evidence type="ECO:0000313" key="1">
    <source>
        <dbReference type="EMBL" id="MFB5266301.1"/>
    </source>
</evidence>
<evidence type="ECO:0000313" key="2">
    <source>
        <dbReference type="Proteomes" id="UP001580346"/>
    </source>
</evidence>
<reference evidence="1 2" key="1">
    <citation type="submission" date="2024-09" db="EMBL/GenBank/DDBJ databases">
        <title>Paenibacillus zeirhizospherea sp. nov., isolated from surface of the maize (Zea mays) roots in a horticulture field, Hungary.</title>
        <authorList>
            <person name="Marton D."/>
            <person name="Farkas M."/>
            <person name="Bedics A."/>
            <person name="Toth E."/>
            <person name="Tancsics A."/>
            <person name="Boka K."/>
            <person name="Maroti G."/>
            <person name="Kriszt B."/>
            <person name="Cserhati M."/>
        </authorList>
    </citation>
    <scope>NUCLEOTIDE SEQUENCE [LARGE SCALE GENOMIC DNA]</scope>
    <source>
        <strain evidence="1 2">KCTC 33519</strain>
    </source>
</reference>
<proteinExistence type="predicted"/>
<sequence length="138" mass="16101">MNLELRTLVYGQKMEIRHVPVLTCLSCTESEVPAQVADDIKRLIKTTDEEPAVKQISFTEIHEWADVIRQVLMNSEDQELEEWDQPLEEARQERINLLLDLYRFASDSGDTRWMNEVESRLKQLSMAAPDLLLSDIKR</sequence>
<keyword evidence="2" id="KW-1185">Reference proteome</keyword>
<dbReference type="Proteomes" id="UP001580346">
    <property type="component" value="Unassembled WGS sequence"/>
</dbReference>
<accession>A0ABV5AQ04</accession>
<dbReference type="RefSeq" id="WP_375353913.1">
    <property type="nucleotide sequence ID" value="NZ_JBHHMI010000003.1"/>
</dbReference>
<name>A0ABV5AQ04_9BACL</name>
<protein>
    <submittedName>
        <fullName evidence="1">Uncharacterized protein</fullName>
    </submittedName>
</protein>
<gene>
    <name evidence="1" type="ORF">ACE41H_05810</name>
</gene>